<sequence length="366" mass="38045">MKDKKVFLGIIGAGAIIGLLSALLVKLGNPGNMGVCVACFIRDTAGALGLHGAKVVQYIRPEVVGIVLGAFLVAVASKEFTAKGGSSPFIRFILGAVVMIGALMFLGCPLRMVLRIGGGDLNAIVGLVGFAAGIGVGIFCLNKGFSLKRSYKLNKLEGYAFPLVQLVLLGLLAAAPSIILFSAEGPGSKHAPILVALGVGAVVGVLAQKTRLCMVGGIRDFILFKDSYLLLGFIGIIVFSFIGNLAFGQFKLGFTGQPIAHNDALWNILGMFVAGWGSVLLGGCPLRQLILSGEGNIDSVITILGMFVGAAFCHNFKLASSGEGPTPNGKIAVILCMVVLAVISYAFREKFSAKQSKKVGVKVEAN</sequence>
<feature type="transmembrane region" description="Helical" evidence="1">
    <location>
        <begin position="163"/>
        <end position="183"/>
    </location>
</feature>
<feature type="transmembrane region" description="Helical" evidence="1">
    <location>
        <begin position="7"/>
        <end position="25"/>
    </location>
</feature>
<dbReference type="RefSeq" id="WP_072828886.1">
    <property type="nucleotide sequence ID" value="NZ_FQXP01000003.1"/>
</dbReference>
<protein>
    <submittedName>
        <fullName evidence="2">Uncharacterized protein</fullName>
    </submittedName>
</protein>
<dbReference type="InterPro" id="IPR007272">
    <property type="entry name" value="Sulf_transp_TsuA/YedE"/>
</dbReference>
<keyword evidence="1" id="KW-1133">Transmembrane helix</keyword>
<dbReference type="Pfam" id="PF04143">
    <property type="entry name" value="Sulf_transp"/>
    <property type="match status" value="1"/>
</dbReference>
<feature type="transmembrane region" description="Helical" evidence="1">
    <location>
        <begin position="189"/>
        <end position="207"/>
    </location>
</feature>
<feature type="transmembrane region" description="Helical" evidence="1">
    <location>
        <begin position="58"/>
        <end position="77"/>
    </location>
</feature>
<evidence type="ECO:0000313" key="2">
    <source>
        <dbReference type="EMBL" id="SHH34845.1"/>
    </source>
</evidence>
<feature type="transmembrane region" description="Helical" evidence="1">
    <location>
        <begin position="329"/>
        <end position="347"/>
    </location>
</feature>
<feature type="transmembrane region" description="Helical" evidence="1">
    <location>
        <begin position="124"/>
        <end position="142"/>
    </location>
</feature>
<dbReference type="EMBL" id="FQXP01000003">
    <property type="protein sequence ID" value="SHH34845.1"/>
    <property type="molecule type" value="Genomic_DNA"/>
</dbReference>
<keyword evidence="3" id="KW-1185">Reference proteome</keyword>
<accession>A0A1M5S8S1</accession>
<dbReference type="OrthoDB" id="3190590at2"/>
<feature type="transmembrane region" description="Helical" evidence="1">
    <location>
        <begin position="228"/>
        <end position="252"/>
    </location>
</feature>
<keyword evidence="1" id="KW-0812">Transmembrane</keyword>
<evidence type="ECO:0000313" key="3">
    <source>
        <dbReference type="Proteomes" id="UP000184526"/>
    </source>
</evidence>
<feature type="transmembrane region" description="Helical" evidence="1">
    <location>
        <begin position="264"/>
        <end position="284"/>
    </location>
</feature>
<dbReference type="Proteomes" id="UP000184526">
    <property type="component" value="Unassembled WGS sequence"/>
</dbReference>
<dbReference type="InterPro" id="IPR026366">
    <property type="entry name" value="Seleno_YedE"/>
</dbReference>
<feature type="transmembrane region" description="Helical" evidence="1">
    <location>
        <begin position="296"/>
        <end position="317"/>
    </location>
</feature>
<dbReference type="STRING" id="1121306.SAMN02745196_00078"/>
<feature type="transmembrane region" description="Helical" evidence="1">
    <location>
        <begin position="89"/>
        <end position="112"/>
    </location>
</feature>
<keyword evidence="1" id="KW-0472">Membrane</keyword>
<reference evidence="2 3" key="1">
    <citation type="submission" date="2016-11" db="EMBL/GenBank/DDBJ databases">
        <authorList>
            <person name="Jaros S."/>
            <person name="Januszkiewicz K."/>
            <person name="Wedrychowicz H."/>
        </authorList>
    </citation>
    <scope>NUCLEOTIDE SEQUENCE [LARGE SCALE GENOMIC DNA]</scope>
    <source>
        <strain evidence="2 3">DSM 3089</strain>
    </source>
</reference>
<organism evidence="2 3">
    <name type="scientific">Clostridium collagenovorans DSM 3089</name>
    <dbReference type="NCBI Taxonomy" id="1121306"/>
    <lineage>
        <taxon>Bacteria</taxon>
        <taxon>Bacillati</taxon>
        <taxon>Bacillota</taxon>
        <taxon>Clostridia</taxon>
        <taxon>Eubacteriales</taxon>
        <taxon>Clostridiaceae</taxon>
        <taxon>Clostridium</taxon>
    </lineage>
</organism>
<gene>
    <name evidence="2" type="ORF">SAMN02745196_00078</name>
</gene>
<name>A0A1M5S8S1_9CLOT</name>
<dbReference type="AlphaFoldDB" id="A0A1M5S8S1"/>
<dbReference type="NCBIfam" id="TIGR04112">
    <property type="entry name" value="seleno_YedE"/>
    <property type="match status" value="1"/>
</dbReference>
<evidence type="ECO:0000256" key="1">
    <source>
        <dbReference type="SAM" id="Phobius"/>
    </source>
</evidence>
<proteinExistence type="predicted"/>